<keyword evidence="4" id="KW-1185">Reference proteome</keyword>
<dbReference type="InterPro" id="IPR050585">
    <property type="entry name" value="Xaa-Pro_dipeptidyl-ppase/CocE"/>
</dbReference>
<evidence type="ECO:0000313" key="3">
    <source>
        <dbReference type="EMBL" id="RBP38296.1"/>
    </source>
</evidence>
<dbReference type="SUPFAM" id="SSF53474">
    <property type="entry name" value="alpha/beta-Hydrolases"/>
    <property type="match status" value="1"/>
</dbReference>
<name>A0A366H8A0_9BURK</name>
<dbReference type="Gene3D" id="1.10.3020.20">
    <property type="match status" value="1"/>
</dbReference>
<dbReference type="GO" id="GO:0008239">
    <property type="term" value="F:dipeptidyl-peptidase activity"/>
    <property type="evidence" value="ECO:0007669"/>
    <property type="project" value="InterPro"/>
</dbReference>
<dbReference type="RefSeq" id="WP_113933862.1">
    <property type="nucleotide sequence ID" value="NZ_JACCEU010000008.1"/>
</dbReference>
<dbReference type="EMBL" id="QNRQ01000007">
    <property type="protein sequence ID" value="RBP38296.1"/>
    <property type="molecule type" value="Genomic_DNA"/>
</dbReference>
<dbReference type="Pfam" id="PF08530">
    <property type="entry name" value="PepX_C"/>
    <property type="match status" value="1"/>
</dbReference>
<evidence type="ECO:0000259" key="2">
    <source>
        <dbReference type="SMART" id="SM00939"/>
    </source>
</evidence>
<keyword evidence="1" id="KW-0378">Hydrolase</keyword>
<organism evidence="3 4">
    <name type="scientific">Eoetvoesiella caeni</name>
    <dbReference type="NCBI Taxonomy" id="645616"/>
    <lineage>
        <taxon>Bacteria</taxon>
        <taxon>Pseudomonadati</taxon>
        <taxon>Pseudomonadota</taxon>
        <taxon>Betaproteobacteria</taxon>
        <taxon>Burkholderiales</taxon>
        <taxon>Alcaligenaceae</taxon>
        <taxon>Eoetvoesiella</taxon>
    </lineage>
</organism>
<reference evidence="3 4" key="1">
    <citation type="submission" date="2018-06" db="EMBL/GenBank/DDBJ databases">
        <title>Genomic Encyclopedia of Type Strains, Phase IV (KMG-IV): sequencing the most valuable type-strain genomes for metagenomic binning, comparative biology and taxonomic classification.</title>
        <authorList>
            <person name="Goeker M."/>
        </authorList>
    </citation>
    <scope>NUCLEOTIDE SEQUENCE [LARGE SCALE GENOMIC DNA]</scope>
    <source>
        <strain evidence="3 4">DSM 25520</strain>
    </source>
</reference>
<comment type="caution">
    <text evidence="3">The sequence shown here is derived from an EMBL/GenBank/DDBJ whole genome shotgun (WGS) entry which is preliminary data.</text>
</comment>
<feature type="domain" description="Xaa-Pro dipeptidyl-peptidase C-terminal" evidence="2">
    <location>
        <begin position="281"/>
        <end position="533"/>
    </location>
</feature>
<dbReference type="OrthoDB" id="9806163at2"/>
<gene>
    <name evidence="3" type="ORF">DFR37_10760</name>
</gene>
<evidence type="ECO:0000313" key="4">
    <source>
        <dbReference type="Proteomes" id="UP000253628"/>
    </source>
</evidence>
<dbReference type="InterPro" id="IPR008979">
    <property type="entry name" value="Galactose-bd-like_sf"/>
</dbReference>
<dbReference type="InterPro" id="IPR005674">
    <property type="entry name" value="CocE/Ser_esterase"/>
</dbReference>
<evidence type="ECO:0000256" key="1">
    <source>
        <dbReference type="ARBA" id="ARBA00022801"/>
    </source>
</evidence>
<accession>A0A366H8A0</accession>
<dbReference type="Gene3D" id="2.60.120.260">
    <property type="entry name" value="Galactose-binding domain-like"/>
    <property type="match status" value="1"/>
</dbReference>
<dbReference type="AlphaFoldDB" id="A0A366H8A0"/>
<dbReference type="NCBIfam" id="TIGR00976">
    <property type="entry name" value="CocE_NonD"/>
    <property type="match status" value="1"/>
</dbReference>
<sequence length="539" mass="61130">MVDVSVQPFEIELVTRTGITVRADVYLPAVKQGPYPVLLAASPYQKALRRLPAHWVFPFVEYGPMQMYLDEGYAYVIVDVPGSGRSEGIWDPVSRTEGEAIHDAIEYVAAQAWCDSNIGMIGQSYFSWSQWNAARTRPPHLKTIVPYDGSNDMYRDWLYHGGIPQHGLLGPWLLGSVMMQHQAEGHDVRGGQRHELLPNIMSNTLDNEWHRRRSPFWELDQVDIPVFSIGAWSKAGLHLRGNVMGFNRVRGPRQLLLIESYTFSDAQKTFDDEDFHRREILPWYDYHLKGRDTKVMERPAVRAFVNGAGEYRSSNRWPPPEMVPDTFYLSSQKAGVLRSLNDGSLARTPSDREADSTSWSYPDPEWMLGVTTIINGVPDHTARVITYTSAEFDEAREFTGHGVLILHGSSNQEDMDLIVKLQVLSPAKHGFTVRKVTQGWLRASHRAEDPDLTQDMLPFHTHAKADPLIPGKIYELRVELLPMSFLVNPGERLRLEISNFDSLIADAPMTHWYGQKVGTDTYHHDAAHPSRLVLPHCPG</sequence>
<dbReference type="Proteomes" id="UP000253628">
    <property type="component" value="Unassembled WGS sequence"/>
</dbReference>
<dbReference type="InterPro" id="IPR013736">
    <property type="entry name" value="Xaa-Pro_dipept_C"/>
</dbReference>
<dbReference type="SUPFAM" id="SSF49785">
    <property type="entry name" value="Galactose-binding domain-like"/>
    <property type="match status" value="1"/>
</dbReference>
<dbReference type="PANTHER" id="PTHR43056:SF10">
    <property type="entry name" value="COCE_NOND FAMILY, PUTATIVE (AFU_ORTHOLOGUE AFUA_7G00600)-RELATED"/>
    <property type="match status" value="1"/>
</dbReference>
<dbReference type="Gene3D" id="3.40.50.1820">
    <property type="entry name" value="alpha/beta hydrolase"/>
    <property type="match status" value="1"/>
</dbReference>
<dbReference type="Pfam" id="PF02129">
    <property type="entry name" value="Peptidase_S15"/>
    <property type="match status" value="1"/>
</dbReference>
<protein>
    <recommendedName>
        <fullName evidence="2">Xaa-Pro dipeptidyl-peptidase C-terminal domain-containing protein</fullName>
    </recommendedName>
</protein>
<dbReference type="PANTHER" id="PTHR43056">
    <property type="entry name" value="PEPTIDASE S9 PROLYL OLIGOPEPTIDASE"/>
    <property type="match status" value="1"/>
</dbReference>
<dbReference type="InterPro" id="IPR000383">
    <property type="entry name" value="Xaa-Pro-like_dom"/>
</dbReference>
<dbReference type="InterPro" id="IPR029058">
    <property type="entry name" value="AB_hydrolase_fold"/>
</dbReference>
<dbReference type="SMART" id="SM00939">
    <property type="entry name" value="PepX_C"/>
    <property type="match status" value="1"/>
</dbReference>
<proteinExistence type="predicted"/>